<accession>A0A6G1I7E3</accession>
<sequence length="238" mass="26630">MVYIALLHDPIAAAANSHPTRRHAIARRVPSSRIDVEQMKGWIAACADEHTDTCARRPNRPLGKRNLHELPTIRFVDVINKCIAELPPTKFPVYAALSYVWGSVFTTRLSTHNRTSLLEPGILRKLWSRLPRTIRDAIKLTKQLGMQYLWVDSLCLVQNDPQDVENGIRLMDCIYEEAAVTIVAASGDHADYGIPGVASTGRTLAHRIVEVKPGVEVIACQQFNEALKNAPYSKRAWT</sequence>
<dbReference type="PANTHER" id="PTHR33112:SF12">
    <property type="entry name" value="HETEROKARYON INCOMPATIBILITY DOMAIN-CONTAINING PROTEIN"/>
    <property type="match status" value="1"/>
</dbReference>
<dbReference type="OrthoDB" id="5135333at2759"/>
<dbReference type="PANTHER" id="PTHR33112">
    <property type="entry name" value="DOMAIN PROTEIN, PUTATIVE-RELATED"/>
    <property type="match status" value="1"/>
</dbReference>
<organism evidence="2 3">
    <name type="scientific">Trichodelitschia bisporula</name>
    <dbReference type="NCBI Taxonomy" id="703511"/>
    <lineage>
        <taxon>Eukaryota</taxon>
        <taxon>Fungi</taxon>
        <taxon>Dikarya</taxon>
        <taxon>Ascomycota</taxon>
        <taxon>Pezizomycotina</taxon>
        <taxon>Dothideomycetes</taxon>
        <taxon>Dothideomycetes incertae sedis</taxon>
        <taxon>Phaeotrichales</taxon>
        <taxon>Phaeotrichaceae</taxon>
        <taxon>Trichodelitschia</taxon>
    </lineage>
</organism>
<dbReference type="Pfam" id="PF06985">
    <property type="entry name" value="HET"/>
    <property type="match status" value="1"/>
</dbReference>
<dbReference type="Proteomes" id="UP000799640">
    <property type="component" value="Unassembled WGS sequence"/>
</dbReference>
<dbReference type="InterPro" id="IPR010730">
    <property type="entry name" value="HET"/>
</dbReference>
<proteinExistence type="predicted"/>
<dbReference type="EMBL" id="ML996689">
    <property type="protein sequence ID" value="KAF2403989.1"/>
    <property type="molecule type" value="Genomic_DNA"/>
</dbReference>
<protein>
    <submittedName>
        <fullName evidence="2">HET-domain-containing protein</fullName>
    </submittedName>
</protein>
<evidence type="ECO:0000313" key="2">
    <source>
        <dbReference type="EMBL" id="KAF2403989.1"/>
    </source>
</evidence>
<evidence type="ECO:0000313" key="3">
    <source>
        <dbReference type="Proteomes" id="UP000799640"/>
    </source>
</evidence>
<gene>
    <name evidence="2" type="ORF">EJ06DRAFT_471302</name>
</gene>
<evidence type="ECO:0000259" key="1">
    <source>
        <dbReference type="Pfam" id="PF06985"/>
    </source>
</evidence>
<feature type="domain" description="Heterokaryon incompatibility" evidence="1">
    <location>
        <begin position="94"/>
        <end position="238"/>
    </location>
</feature>
<name>A0A6G1I7E3_9PEZI</name>
<feature type="non-terminal residue" evidence="2">
    <location>
        <position position="238"/>
    </location>
</feature>
<keyword evidence="3" id="KW-1185">Reference proteome</keyword>
<reference evidence="2" key="1">
    <citation type="journal article" date="2020" name="Stud. Mycol.">
        <title>101 Dothideomycetes genomes: a test case for predicting lifestyles and emergence of pathogens.</title>
        <authorList>
            <person name="Haridas S."/>
            <person name="Albert R."/>
            <person name="Binder M."/>
            <person name="Bloem J."/>
            <person name="Labutti K."/>
            <person name="Salamov A."/>
            <person name="Andreopoulos B."/>
            <person name="Baker S."/>
            <person name="Barry K."/>
            <person name="Bills G."/>
            <person name="Bluhm B."/>
            <person name="Cannon C."/>
            <person name="Castanera R."/>
            <person name="Culley D."/>
            <person name="Daum C."/>
            <person name="Ezra D."/>
            <person name="Gonzalez J."/>
            <person name="Henrissat B."/>
            <person name="Kuo A."/>
            <person name="Liang C."/>
            <person name="Lipzen A."/>
            <person name="Lutzoni F."/>
            <person name="Magnuson J."/>
            <person name="Mondo S."/>
            <person name="Nolan M."/>
            <person name="Ohm R."/>
            <person name="Pangilinan J."/>
            <person name="Park H.-J."/>
            <person name="Ramirez L."/>
            <person name="Alfaro M."/>
            <person name="Sun H."/>
            <person name="Tritt A."/>
            <person name="Yoshinaga Y."/>
            <person name="Zwiers L.-H."/>
            <person name="Turgeon B."/>
            <person name="Goodwin S."/>
            <person name="Spatafora J."/>
            <person name="Crous P."/>
            <person name="Grigoriev I."/>
        </authorList>
    </citation>
    <scope>NUCLEOTIDE SEQUENCE</scope>
    <source>
        <strain evidence="2">CBS 262.69</strain>
    </source>
</reference>
<dbReference type="AlphaFoldDB" id="A0A6G1I7E3"/>